<dbReference type="SUPFAM" id="SSF109854">
    <property type="entry name" value="DinB/YfiT-like putative metalloenzymes"/>
    <property type="match status" value="1"/>
</dbReference>
<dbReference type="InterPro" id="IPR034660">
    <property type="entry name" value="DinB/YfiT-like"/>
</dbReference>
<reference evidence="2 3" key="1">
    <citation type="submission" date="2019-10" db="EMBL/GenBank/DDBJ databases">
        <title>Glycomyces albidus sp. nov., a novel actinomycete isolated from rhizosphere soil of wheat (Triticum aestivum L.).</title>
        <authorList>
            <person name="Qian L."/>
        </authorList>
    </citation>
    <scope>NUCLEOTIDE SEQUENCE [LARGE SCALE GENOMIC DNA]</scope>
    <source>
        <strain evidence="2 3">NEAU-7082</strain>
    </source>
</reference>
<sequence length="178" mass="20710">MAQPPTIDREALHAEMERARTEFHRFLGAADAEALRRRTDGTRWTNEQMLFHMLFGYFLVRALRVLVVGMDRAPRWCSRSFAGALNATTRPFHTVNYLASCAGATVIDHRRAGRRFDRTVAALHRRLDAETDTDLARGMHFPPGWDPFFKRYMTLAELYHYATVHFDFHQRQLTIDRG</sequence>
<comment type="caution">
    <text evidence="2">The sequence shown here is derived from an EMBL/GenBank/DDBJ whole genome shotgun (WGS) entry which is preliminary data.</text>
</comment>
<protein>
    <submittedName>
        <fullName evidence="2">DinB family protein</fullName>
    </submittedName>
</protein>
<dbReference type="AlphaFoldDB" id="A0A6L5GBE2"/>
<proteinExistence type="predicted"/>
<name>A0A6L5GBE2_9ACTN</name>
<dbReference type="Gene3D" id="1.20.120.450">
    <property type="entry name" value="dinb family like domain"/>
    <property type="match status" value="1"/>
</dbReference>
<gene>
    <name evidence="2" type="ORF">GFD30_15160</name>
</gene>
<evidence type="ECO:0000313" key="3">
    <source>
        <dbReference type="Proteomes" id="UP000477750"/>
    </source>
</evidence>
<evidence type="ECO:0000259" key="1">
    <source>
        <dbReference type="Pfam" id="PF12867"/>
    </source>
</evidence>
<evidence type="ECO:0000313" key="2">
    <source>
        <dbReference type="EMBL" id="MQM26900.1"/>
    </source>
</evidence>
<dbReference type="Proteomes" id="UP000477750">
    <property type="component" value="Unassembled WGS sequence"/>
</dbReference>
<dbReference type="InterPro" id="IPR024775">
    <property type="entry name" value="DinB-like"/>
</dbReference>
<keyword evidence="3" id="KW-1185">Reference proteome</keyword>
<organism evidence="2 3">
    <name type="scientific">Glycomyces albidus</name>
    <dbReference type="NCBI Taxonomy" id="2656774"/>
    <lineage>
        <taxon>Bacteria</taxon>
        <taxon>Bacillati</taxon>
        <taxon>Actinomycetota</taxon>
        <taxon>Actinomycetes</taxon>
        <taxon>Glycomycetales</taxon>
        <taxon>Glycomycetaceae</taxon>
        <taxon>Glycomyces</taxon>
    </lineage>
</organism>
<dbReference type="EMBL" id="WIAO01000018">
    <property type="protein sequence ID" value="MQM26900.1"/>
    <property type="molecule type" value="Genomic_DNA"/>
</dbReference>
<accession>A0A6L5GBE2</accession>
<dbReference type="Pfam" id="PF12867">
    <property type="entry name" value="DinB_2"/>
    <property type="match status" value="1"/>
</dbReference>
<dbReference type="RefSeq" id="WP_153026051.1">
    <property type="nucleotide sequence ID" value="NZ_WIAO01000018.1"/>
</dbReference>
<feature type="domain" description="DinB-like" evidence="1">
    <location>
        <begin position="16"/>
        <end position="173"/>
    </location>
</feature>